<gene>
    <name evidence="6" type="ORF">EPUS_08964</name>
</gene>
<dbReference type="PANTHER" id="PTHR45849:SF3">
    <property type="entry name" value="HISTONE CHAPERONE RTT106"/>
    <property type="match status" value="1"/>
</dbReference>
<keyword evidence="7" id="KW-1185">Reference proteome</keyword>
<evidence type="ECO:0000313" key="6">
    <source>
        <dbReference type="EMBL" id="ERF74912.1"/>
    </source>
</evidence>
<protein>
    <recommendedName>
        <fullName evidence="5">Histone chaperone RTT106/FACT complex subunit SPT16-like middle domain-containing protein</fullName>
    </recommendedName>
</protein>
<accession>U1GBI2</accession>
<comment type="function">
    <text evidence="2">Histones H3 and H4 chaperone involved in the nucleosome formation and heterochromatin silencing. Required for the deposition of H3K56ac-carrying H3-H4 complex onto newly-replicated DNA. Plays a role in the transcriptional regulation of the cell-cycle dependent histone genes by creating a repressive structure at the core histone gene promoter.</text>
</comment>
<organism evidence="6 7">
    <name type="scientific">Endocarpon pusillum (strain Z07020 / HMAS-L-300199)</name>
    <name type="common">Lichen-forming fungus</name>
    <dbReference type="NCBI Taxonomy" id="1263415"/>
    <lineage>
        <taxon>Eukaryota</taxon>
        <taxon>Fungi</taxon>
        <taxon>Dikarya</taxon>
        <taxon>Ascomycota</taxon>
        <taxon>Pezizomycotina</taxon>
        <taxon>Eurotiomycetes</taxon>
        <taxon>Chaetothyriomycetidae</taxon>
        <taxon>Verrucariales</taxon>
        <taxon>Verrucariaceae</taxon>
        <taxon>Endocarpon</taxon>
    </lineage>
</organism>
<dbReference type="GO" id="GO:0031491">
    <property type="term" value="F:nucleosome binding"/>
    <property type="evidence" value="ECO:0007669"/>
    <property type="project" value="TreeGrafter"/>
</dbReference>
<proteinExistence type="inferred from homology"/>
<reference evidence="7" key="1">
    <citation type="journal article" date="2014" name="BMC Genomics">
        <title>Genome characteristics reveal the impact of lichenization on lichen-forming fungus Endocarpon pusillum Hedwig (Verrucariales, Ascomycota).</title>
        <authorList>
            <person name="Wang Y.-Y."/>
            <person name="Liu B."/>
            <person name="Zhang X.-Y."/>
            <person name="Zhou Q.-M."/>
            <person name="Zhang T."/>
            <person name="Li H."/>
            <person name="Yu Y.-F."/>
            <person name="Zhang X.-L."/>
            <person name="Hao X.-Y."/>
            <person name="Wang M."/>
            <person name="Wang L."/>
            <person name="Wei J.-C."/>
        </authorList>
    </citation>
    <scope>NUCLEOTIDE SEQUENCE [LARGE SCALE GENOMIC DNA]</scope>
    <source>
        <strain evidence="7">Z07020 / HMAS-L-300199</strain>
    </source>
</reference>
<evidence type="ECO:0000256" key="3">
    <source>
        <dbReference type="ARBA" id="ARBA00038654"/>
    </source>
</evidence>
<dbReference type="eggNOG" id="ENOG502R9PE">
    <property type="taxonomic scope" value="Eukaryota"/>
</dbReference>
<dbReference type="HOGENOM" id="CLU_353020_0_0_1"/>
<feature type="compositionally biased region" description="Acidic residues" evidence="4">
    <location>
        <begin position="730"/>
        <end position="744"/>
    </location>
</feature>
<dbReference type="EMBL" id="KE720847">
    <property type="protein sequence ID" value="ERF74912.1"/>
    <property type="molecule type" value="Genomic_DNA"/>
</dbReference>
<sequence>MCVVKLKNHYRLKNVENLPQLSSSEALNTPLSANSLLLPPIDPGRSSPFASQESGTSQILPRIPLLDAPEFHQRLSSLPLHADGARFKSSLLDRFDCSYLKCLLAEFEEEPAYQNREEETTEMKMEASRSFFSTNGLREADMEWQTFSPQELDKRCSEISPDRPPYSSNELNVEPEKRGKKAPKSQTKATDCGAETLKERSRRKHADTERYRRYEHKKSLVFMYEHVSDYALETAGKKVNWTLDSAKAPTKDIILAAYNIHVLMVERMKILSQEQLAKKDRVIEQKDREIHPLLQPAEVVALRVCAKVTTHPRLCRAAFPAASADFYVGWAATGAIDLTSLHIRIVEVQRVRVMAHQALIDDAFSERIELAKKVHDAMRKHPSDVPIYVEIAEYVRDLRSDVAGNGICDEEAIEPATKKRKLKNGTASPAGGESLPDHNSKVLFEARDLSFSIPMRKKLHLEVAKVTSPSSHGAQVYQLRARHPASEYALRLPVPEKAQKQHNFVFLPEAGLGIGDKLSTNGSDPNEPLVWTVSDGPQKLTTFNDKGSGNSEHLQDGSLIEQTLNKCLENTRAGKVVGPNDDEFVRATPEAHRKGEKAYHVKAFRGSKDGYLYFLATGIFFGFKKPLAFFPFEVINSISYTSVLQRTFNLNIAVQLPDQEELKEHEFSMIDQADFAGIDVYIKRHGLQDASLAESRKAKKLKHNGAVKGDDKGGVGEEEEQSELQKAQQELEDAEDEEEEDYDPGSEGLSDGSGESSEDEELVEGNGAGGDQDLVAEELGSEAEEGVPDPNDEDQL</sequence>
<feature type="region of interest" description="Disordered" evidence="4">
    <location>
        <begin position="153"/>
        <end position="209"/>
    </location>
</feature>
<dbReference type="Gene3D" id="2.30.29.30">
    <property type="entry name" value="Pleckstrin-homology domain (PH domain)/Phosphotyrosine-binding domain (PTB)"/>
    <property type="match status" value="1"/>
</dbReference>
<dbReference type="Proteomes" id="UP000019373">
    <property type="component" value="Unassembled WGS sequence"/>
</dbReference>
<evidence type="ECO:0000313" key="7">
    <source>
        <dbReference type="Proteomes" id="UP000019373"/>
    </source>
</evidence>
<evidence type="ECO:0000256" key="1">
    <source>
        <dbReference type="ARBA" id="ARBA00006159"/>
    </source>
</evidence>
<dbReference type="RefSeq" id="XP_007787767.1">
    <property type="nucleotide sequence ID" value="XM_007789577.1"/>
</dbReference>
<evidence type="ECO:0000256" key="2">
    <source>
        <dbReference type="ARBA" id="ARBA00037550"/>
    </source>
</evidence>
<evidence type="ECO:0000256" key="4">
    <source>
        <dbReference type="SAM" id="MobiDB-lite"/>
    </source>
</evidence>
<name>U1GBI2_ENDPU</name>
<comment type="similarity">
    <text evidence="1">Belongs to the RTT106 family.</text>
</comment>
<feature type="region of interest" description="Disordered" evidence="4">
    <location>
        <begin position="418"/>
        <end position="439"/>
    </location>
</feature>
<dbReference type="GO" id="GO:0042393">
    <property type="term" value="F:histone binding"/>
    <property type="evidence" value="ECO:0007669"/>
    <property type="project" value="TreeGrafter"/>
</dbReference>
<dbReference type="SUPFAM" id="SSF50729">
    <property type="entry name" value="PH domain-like"/>
    <property type="match status" value="1"/>
</dbReference>
<dbReference type="GeneID" id="19243804"/>
<feature type="compositionally biased region" description="Low complexity" evidence="4">
    <location>
        <begin position="745"/>
        <end position="755"/>
    </location>
</feature>
<comment type="subunit">
    <text evidence="3">Interacts with histones H3 and H4.</text>
</comment>
<dbReference type="AlphaFoldDB" id="U1GBI2"/>
<dbReference type="SMART" id="SM01287">
    <property type="entry name" value="Rtt106"/>
    <property type="match status" value="1"/>
</dbReference>
<feature type="domain" description="Histone chaperone RTT106/FACT complex subunit SPT16-like middle" evidence="5">
    <location>
        <begin position="598"/>
        <end position="692"/>
    </location>
</feature>
<dbReference type="PANTHER" id="PTHR45849">
    <property type="entry name" value="FACT COMPLEX SUBUNIT SSRP1"/>
    <property type="match status" value="1"/>
</dbReference>
<evidence type="ECO:0000259" key="5">
    <source>
        <dbReference type="SMART" id="SM01287"/>
    </source>
</evidence>
<feature type="compositionally biased region" description="Acidic residues" evidence="4">
    <location>
        <begin position="774"/>
        <end position="796"/>
    </location>
</feature>
<dbReference type="OrthoDB" id="75754at2759"/>
<dbReference type="InterPro" id="IPR013719">
    <property type="entry name" value="RTT106/SPT16-like_middle_dom"/>
</dbReference>
<dbReference type="InterPro" id="IPR050454">
    <property type="entry name" value="RTT106/SSRP1_HistChap/FACT"/>
</dbReference>
<dbReference type="InterPro" id="IPR011993">
    <property type="entry name" value="PH-like_dom_sf"/>
</dbReference>
<feature type="region of interest" description="Disordered" evidence="4">
    <location>
        <begin position="699"/>
        <end position="796"/>
    </location>
</feature>
<dbReference type="Pfam" id="PF08512">
    <property type="entry name" value="Rttp106-like_middle"/>
    <property type="match status" value="1"/>
</dbReference>